<evidence type="ECO:0000313" key="3">
    <source>
        <dbReference type="Proteomes" id="UP000683000"/>
    </source>
</evidence>
<dbReference type="EMBL" id="JAGFBS010000015">
    <property type="protein sequence ID" value="KAG6375184.1"/>
    <property type="molecule type" value="Genomic_DNA"/>
</dbReference>
<evidence type="ECO:0000313" key="2">
    <source>
        <dbReference type="EMBL" id="KAG6375184.1"/>
    </source>
</evidence>
<name>A0A8I2YMA9_9AGAM</name>
<gene>
    <name evidence="2" type="ORF">JVT61DRAFT_3393</name>
</gene>
<dbReference type="AlphaFoldDB" id="A0A8I2YMA9"/>
<evidence type="ECO:0000256" key="1">
    <source>
        <dbReference type="SAM" id="MobiDB-lite"/>
    </source>
</evidence>
<comment type="caution">
    <text evidence="2">The sequence shown here is derived from an EMBL/GenBank/DDBJ whole genome shotgun (WGS) entry which is preliminary data.</text>
</comment>
<proteinExistence type="predicted"/>
<dbReference type="Proteomes" id="UP000683000">
    <property type="component" value="Unassembled WGS sequence"/>
</dbReference>
<keyword evidence="3" id="KW-1185">Reference proteome</keyword>
<reference evidence="2" key="1">
    <citation type="submission" date="2021-03" db="EMBL/GenBank/DDBJ databases">
        <title>Evolutionary innovations through gain and loss of genes in the ectomycorrhizal Boletales.</title>
        <authorList>
            <person name="Wu G."/>
            <person name="Miyauchi S."/>
            <person name="Morin E."/>
            <person name="Yang Z.-L."/>
            <person name="Xu J."/>
            <person name="Martin F.M."/>
        </authorList>
    </citation>
    <scope>NUCLEOTIDE SEQUENCE</scope>
    <source>
        <strain evidence="2">BR01</strain>
    </source>
</reference>
<sequence length="272" mass="30511">MSHPEPPTIRVTLPRGMNLTSFSFAYNYDPDFTGPIRFEFAVMLPPVPVRARKESEDINDMYSTPKTGSEDNKENVHHLSDLPNVPCSGIIYRGPPGAVRPSILPYLLPPPEDESREDRKVSRVLQRSLKTARKGIKKPGTTTFFPEPSSSKSVQVDAEPADAATVACEALARISERCFRNHQWQKKSPSTILHRETATIIKTRIHSTFQGSKVGNISHSRLFIPSAQSSTQPLVLGESLNNISPTVDPERWVYSPDDVFTEEHYSDQRSRK</sequence>
<feature type="compositionally biased region" description="Polar residues" evidence="1">
    <location>
        <begin position="140"/>
        <end position="154"/>
    </location>
</feature>
<feature type="region of interest" description="Disordered" evidence="1">
    <location>
        <begin position="137"/>
        <end position="157"/>
    </location>
</feature>
<organism evidence="2 3">
    <name type="scientific">Boletus reticuloceps</name>
    <dbReference type="NCBI Taxonomy" id="495285"/>
    <lineage>
        <taxon>Eukaryota</taxon>
        <taxon>Fungi</taxon>
        <taxon>Dikarya</taxon>
        <taxon>Basidiomycota</taxon>
        <taxon>Agaricomycotina</taxon>
        <taxon>Agaricomycetes</taxon>
        <taxon>Agaricomycetidae</taxon>
        <taxon>Boletales</taxon>
        <taxon>Boletineae</taxon>
        <taxon>Boletaceae</taxon>
        <taxon>Boletoideae</taxon>
        <taxon>Boletus</taxon>
    </lineage>
</organism>
<dbReference type="OrthoDB" id="10405257at2759"/>
<accession>A0A8I2YMA9</accession>
<protein>
    <submittedName>
        <fullName evidence="2">Uncharacterized protein</fullName>
    </submittedName>
</protein>